<dbReference type="GO" id="GO:0046872">
    <property type="term" value="F:metal ion binding"/>
    <property type="evidence" value="ECO:0007669"/>
    <property type="project" value="UniProtKB-KW"/>
</dbReference>
<evidence type="ECO:0000256" key="1">
    <source>
        <dbReference type="ARBA" id="ARBA00022723"/>
    </source>
</evidence>
<evidence type="ECO:0000256" key="2">
    <source>
        <dbReference type="ARBA" id="ARBA00023235"/>
    </source>
</evidence>
<dbReference type="PANTHER" id="PTHR11749">
    <property type="entry name" value="RIBULOSE-5-PHOSPHATE-3-EPIMERASE"/>
    <property type="match status" value="1"/>
</dbReference>
<gene>
    <name evidence="3" type="ORF">SDC9_205580</name>
</gene>
<comment type="caution">
    <text evidence="3">The sequence shown here is derived from an EMBL/GenBank/DDBJ whole genome shotgun (WGS) entry which is preliminary data.</text>
</comment>
<evidence type="ECO:0000313" key="3">
    <source>
        <dbReference type="EMBL" id="MPN57884.1"/>
    </source>
</evidence>
<dbReference type="InterPro" id="IPR013785">
    <property type="entry name" value="Aldolase_TIM"/>
</dbReference>
<name>A0A645JBX0_9ZZZZ</name>
<dbReference type="InterPro" id="IPR011060">
    <property type="entry name" value="RibuloseP-bd_barrel"/>
</dbReference>
<dbReference type="AlphaFoldDB" id="A0A645JBX0"/>
<dbReference type="SUPFAM" id="SSF51366">
    <property type="entry name" value="Ribulose-phoshate binding barrel"/>
    <property type="match status" value="1"/>
</dbReference>
<dbReference type="GO" id="GO:0005975">
    <property type="term" value="P:carbohydrate metabolic process"/>
    <property type="evidence" value="ECO:0007669"/>
    <property type="project" value="InterPro"/>
</dbReference>
<dbReference type="EMBL" id="VSSQ01129988">
    <property type="protein sequence ID" value="MPN57884.1"/>
    <property type="molecule type" value="Genomic_DNA"/>
</dbReference>
<dbReference type="GO" id="GO:0016857">
    <property type="term" value="F:racemase and epimerase activity, acting on carbohydrates and derivatives"/>
    <property type="evidence" value="ECO:0007669"/>
    <property type="project" value="InterPro"/>
</dbReference>
<dbReference type="Pfam" id="PF00834">
    <property type="entry name" value="Ribul_P_3_epim"/>
    <property type="match status" value="1"/>
</dbReference>
<dbReference type="Gene3D" id="3.20.20.70">
    <property type="entry name" value="Aldolase class I"/>
    <property type="match status" value="1"/>
</dbReference>
<proteinExistence type="predicted"/>
<keyword evidence="2" id="KW-0413">Isomerase</keyword>
<organism evidence="3">
    <name type="scientific">bioreactor metagenome</name>
    <dbReference type="NCBI Taxonomy" id="1076179"/>
    <lineage>
        <taxon>unclassified sequences</taxon>
        <taxon>metagenomes</taxon>
        <taxon>ecological metagenomes</taxon>
    </lineage>
</organism>
<dbReference type="InterPro" id="IPR000056">
    <property type="entry name" value="Ribul_P_3_epim-like"/>
</dbReference>
<sequence>MVMLMTVEPGFAGQPFLEGGMERLQEIADIRRALSASFLINVDGGIDYEKGRQCKAIGVDVIVGTRYNIFEQPEGLTGACRRFSRELG</sequence>
<reference evidence="3" key="1">
    <citation type="submission" date="2019-08" db="EMBL/GenBank/DDBJ databases">
        <authorList>
            <person name="Kucharzyk K."/>
            <person name="Murdoch R.W."/>
            <person name="Higgins S."/>
            <person name="Loffler F."/>
        </authorList>
    </citation>
    <scope>NUCLEOTIDE SEQUENCE</scope>
</reference>
<evidence type="ECO:0008006" key="4">
    <source>
        <dbReference type="Google" id="ProtNLM"/>
    </source>
</evidence>
<keyword evidence="1" id="KW-0479">Metal-binding</keyword>
<dbReference type="PROSITE" id="PS01086">
    <property type="entry name" value="RIBUL_P_3_EPIMER_2"/>
    <property type="match status" value="1"/>
</dbReference>
<accession>A0A645JBX0</accession>
<protein>
    <recommendedName>
        <fullName evidence="4">Ribulose-phosphate 3-epimerase</fullName>
    </recommendedName>
</protein>